<feature type="region of interest" description="Disordered" evidence="1">
    <location>
        <begin position="711"/>
        <end position="734"/>
    </location>
</feature>
<accession>M9MEK0</accession>
<reference evidence="3" key="1">
    <citation type="journal article" date="2013" name="Genome Announc.">
        <title>Genome sequence of the basidiomycetous yeast Pseudozyma antarctica T-34, a producer of the glycolipid biosurfactants mannosylerythritol lipids.</title>
        <authorList>
            <person name="Morita T."/>
            <person name="Koike H."/>
            <person name="Koyama Y."/>
            <person name="Hagiwara H."/>
            <person name="Ito E."/>
            <person name="Fukuoka T."/>
            <person name="Imura T."/>
            <person name="Machida M."/>
            <person name="Kitamoto D."/>
        </authorList>
    </citation>
    <scope>NUCLEOTIDE SEQUENCE [LARGE SCALE GENOMIC DNA]</scope>
    <source>
        <strain evidence="3">T-34</strain>
    </source>
</reference>
<dbReference type="Proteomes" id="UP000011976">
    <property type="component" value="Unassembled WGS sequence"/>
</dbReference>
<organism evidence="2 3">
    <name type="scientific">Pseudozyma antarctica (strain T-34)</name>
    <name type="common">Yeast</name>
    <name type="synonym">Candida antarctica</name>
    <dbReference type="NCBI Taxonomy" id="1151754"/>
    <lineage>
        <taxon>Eukaryota</taxon>
        <taxon>Fungi</taxon>
        <taxon>Dikarya</taxon>
        <taxon>Basidiomycota</taxon>
        <taxon>Ustilaginomycotina</taxon>
        <taxon>Ustilaginomycetes</taxon>
        <taxon>Ustilaginales</taxon>
        <taxon>Ustilaginaceae</taxon>
        <taxon>Moesziomyces</taxon>
    </lineage>
</organism>
<feature type="compositionally biased region" description="Acidic residues" evidence="1">
    <location>
        <begin position="654"/>
        <end position="693"/>
    </location>
</feature>
<dbReference type="AlphaFoldDB" id="M9MEK0"/>
<feature type="region of interest" description="Disordered" evidence="1">
    <location>
        <begin position="486"/>
        <end position="507"/>
    </location>
</feature>
<protein>
    <submittedName>
        <fullName evidence="2">Uncharacterized protein</fullName>
    </submittedName>
</protein>
<name>M9MEK0_PSEA3</name>
<feature type="compositionally biased region" description="Polar residues" evidence="1">
    <location>
        <begin position="641"/>
        <end position="651"/>
    </location>
</feature>
<proteinExistence type="predicted"/>
<gene>
    <name evidence="2" type="ORF">PANT_15c00042</name>
</gene>
<sequence length="1013" mass="114921">MPPIIDPEERKARAEARNPEHEEDEEDEGTPILEEIRALLLESEASTASRTTEPRSSQIARIDFEIKYRQFVQRFLPKMMERRMTTHHHDLEKDAFAYEDVPALIERMKLFLTHMTMKTKGRTSLREAPRVAKSTIWSWRDLLIKSVVRYVQDHEDLASYDFELRKVLSRSADSREGLVFQLSDHIRFLIRKFKLPSTVKPKGVYSGAEVQLILNDMFKRLPAGSVKESLLQRIILVQTCFITGLRIGSLVAIDREDELRHGMRQSDVSFTTLEHGAWTLHLHITHLKGFLREEDTMHFNVRMRPLRESPNILLEPTPLFLLLLINRKALRADGPDGPLINSVDELLSSSAHRFVGVGDEAMFRQPGHSELDVSTACNQLMVHTSAAGLPFGGYHRLRQDFATDMQLMFGSTMARELMHHDVERDNLNRYYTGGVELFDLVGIRTGEATQTAHVRASNREDAILSGFAHRYVALTLQDDGIDPREDAGPFLKGTTVPSSRPTRKKYRSHEDMVAYARETNKTFAALLEQYDAEASIAQRLLGIPLPYTRLPQKTAVKQALARLAASKDTRKHREAKAAWESLLQLRTRLGKEKTRSSTRYGVEKKREIARAVTGTSSVAISRGAMTQAQARLAPRRPQPPGTMQTAGSSRQTLEDEVSNIDQVAEDEEQLPTDDEFESSEDGIEDEDRALPDDDVFDQAQVIEGDHYEEVTDVSDASGATTEEPPQPSTAQPGRDFRISWLRFLEGISHARERERKLLDFMYSTGFCPLCPHGSSHAFPSARSHQQIGLFEVTPERDEHFHYHSVARAHLIDFHPNELTALRAGEQLNPGAFQCPLVPSFVPNIYFQADQRLEDRYLAPASLPGYFDRMSDGQKVVLLKHMEPTLYVDRSNESQVEWADYVVGRLLTSQNKKPEGPLPHSASKQKQLTRSMKNSASYPWPQRNPLFPTGPFADVKGERYPLAPMHDFGLLPHGEWTTDRLGIKWDDQLLKASVLPENLVNLPLRSSTDRPSDL</sequence>
<dbReference type="EMBL" id="DF196781">
    <property type="protein sequence ID" value="GAC75378.1"/>
    <property type="molecule type" value="Genomic_DNA"/>
</dbReference>
<feature type="region of interest" description="Disordered" evidence="1">
    <location>
        <begin position="613"/>
        <end position="693"/>
    </location>
</feature>
<evidence type="ECO:0000256" key="1">
    <source>
        <dbReference type="SAM" id="MobiDB-lite"/>
    </source>
</evidence>
<evidence type="ECO:0000313" key="2">
    <source>
        <dbReference type="EMBL" id="GAC75378.1"/>
    </source>
</evidence>
<evidence type="ECO:0000313" key="3">
    <source>
        <dbReference type="Proteomes" id="UP000011976"/>
    </source>
</evidence>
<dbReference type="OrthoDB" id="10611004at2759"/>
<feature type="region of interest" description="Disordered" evidence="1">
    <location>
        <begin position="1"/>
        <end position="31"/>
    </location>
</feature>
<feature type="compositionally biased region" description="Basic and acidic residues" evidence="1">
    <location>
        <begin position="7"/>
        <end position="20"/>
    </location>
</feature>